<organism evidence="5 6">
    <name type="scientific">Rozella allomycis (strain CSF55)</name>
    <dbReference type="NCBI Taxonomy" id="988480"/>
    <lineage>
        <taxon>Eukaryota</taxon>
        <taxon>Fungi</taxon>
        <taxon>Fungi incertae sedis</taxon>
        <taxon>Cryptomycota</taxon>
        <taxon>Cryptomycota incertae sedis</taxon>
        <taxon>Rozella</taxon>
    </lineage>
</organism>
<dbReference type="EMBL" id="KE560830">
    <property type="protein sequence ID" value="EPZ35465.1"/>
    <property type="molecule type" value="Genomic_DNA"/>
</dbReference>
<dbReference type="OrthoDB" id="10253409at2759"/>
<sequence length="244" mass="28265">MMYSDSLFLLKKLFIEKPIEINLDDILKRLLVNISSDDRLPNNGLVKYAMSFIFSNESEFNFEIIKKRSMSLFMTLWYVGGQRSDVLQNLKYKSQSSDSFSDVETLENVCIPEIFEFIYKNIENNSIIAFLYCLVYNSPIFRMFVASQTNIHYIIIPFLKSFYRYSSGDSLNSLYLKICVLLLLSQDDIFSANIQNRIVDPLNVIDDKIITVMNLESLLVVVLINLATINISLERVHSVPDRQS</sequence>
<proteinExistence type="inferred from homology"/>
<reference evidence="5 6" key="1">
    <citation type="journal article" date="2013" name="Curr. Biol.">
        <title>Shared signatures of parasitism and phylogenomics unite Cryptomycota and microsporidia.</title>
        <authorList>
            <person name="James T.Y."/>
            <person name="Pelin A."/>
            <person name="Bonen L."/>
            <person name="Ahrendt S."/>
            <person name="Sain D."/>
            <person name="Corradi N."/>
            <person name="Stajich J.E."/>
        </authorList>
    </citation>
    <scope>NUCLEOTIDE SEQUENCE [LARGE SCALE GENOMIC DNA]</scope>
    <source>
        <strain evidence="5 6">CSF55</strain>
    </source>
</reference>
<keyword evidence="6" id="KW-1185">Reference proteome</keyword>
<dbReference type="AlphaFoldDB" id="A0A075AYS7"/>
<dbReference type="Proteomes" id="UP000030755">
    <property type="component" value="Unassembled WGS sequence"/>
</dbReference>
<dbReference type="GO" id="GO:0005794">
    <property type="term" value="C:Golgi apparatus"/>
    <property type="evidence" value="ECO:0007669"/>
    <property type="project" value="TreeGrafter"/>
</dbReference>
<name>A0A075AYS7_ROZAC</name>
<gene>
    <name evidence="5" type="ORF">O9G_005227</name>
</gene>
<evidence type="ECO:0000256" key="1">
    <source>
        <dbReference type="ARBA" id="ARBA00010603"/>
    </source>
</evidence>
<evidence type="ECO:0000256" key="4">
    <source>
        <dbReference type="ARBA" id="ARBA00023288"/>
    </source>
</evidence>
<keyword evidence="3" id="KW-0519">Myristate</keyword>
<protein>
    <recommendedName>
        <fullName evidence="2">Dymeclin</fullName>
    </recommendedName>
</protein>
<evidence type="ECO:0000313" key="6">
    <source>
        <dbReference type="Proteomes" id="UP000030755"/>
    </source>
</evidence>
<evidence type="ECO:0000256" key="2">
    <source>
        <dbReference type="ARBA" id="ARBA00015736"/>
    </source>
</evidence>
<evidence type="ECO:0000256" key="3">
    <source>
        <dbReference type="ARBA" id="ARBA00022707"/>
    </source>
</evidence>
<dbReference type="PANTHER" id="PTHR12895:SF9">
    <property type="entry name" value="DYMECLIN"/>
    <property type="match status" value="1"/>
</dbReference>
<evidence type="ECO:0000313" key="5">
    <source>
        <dbReference type="EMBL" id="EPZ35465.1"/>
    </source>
</evidence>
<dbReference type="Pfam" id="PF09742">
    <property type="entry name" value="Dymeclin"/>
    <property type="match status" value="1"/>
</dbReference>
<dbReference type="PANTHER" id="PTHR12895">
    <property type="entry name" value="DYMECLIN"/>
    <property type="match status" value="1"/>
</dbReference>
<comment type="similarity">
    <text evidence="1">Belongs to the dymeclin family.</text>
</comment>
<accession>A0A075AYS7</accession>
<keyword evidence="4" id="KW-0449">Lipoprotein</keyword>
<dbReference type="GO" id="GO:0007030">
    <property type="term" value="P:Golgi organization"/>
    <property type="evidence" value="ECO:0007669"/>
    <property type="project" value="TreeGrafter"/>
</dbReference>
<dbReference type="HOGENOM" id="CLU_1138539_0_0_1"/>
<dbReference type="InterPro" id="IPR019142">
    <property type="entry name" value="Dymeclin"/>
</dbReference>